<keyword evidence="3" id="KW-1185">Reference proteome</keyword>
<gene>
    <name evidence="2" type="ORF">BaRGS_00012324</name>
</gene>
<dbReference type="EMBL" id="JACVVK020000067">
    <property type="protein sequence ID" value="KAK7496402.1"/>
    <property type="molecule type" value="Genomic_DNA"/>
</dbReference>
<comment type="caution">
    <text evidence="2">The sequence shown here is derived from an EMBL/GenBank/DDBJ whole genome shotgun (WGS) entry which is preliminary data.</text>
</comment>
<feature type="compositionally biased region" description="Basic residues" evidence="1">
    <location>
        <begin position="282"/>
        <end position="296"/>
    </location>
</feature>
<sequence length="466" mass="53963">MDNSANRRSTRVTIETVVAAISELGEGITRPSYDAIRCRLGRHGNVVDDRVLSRVLSEAVKRGYIKRSRGGSFALVSCVSRDEVHALFVTGTSSKRTRKARRASRKRNWTRRKQQRGGLSISGGRITNTSARRSGSSCSSKFSRNTKTTRKSKASASHKVLKDRAEKAEDGVISAKAREVLVNVRQGTSKSKTHLSDRARWFCESSAQTDGCWHCEREEELEIVMEDFDDGSNREESVRLQRVDYTQPEQEICRSRSRRRRRCDEECLRSLRGFHRNELTGKKRSRSRSRSLRRRLSRETGQKSLDGFNRSEQTGEERPRSRSSRRSRFSESSHRNWDGFRRDDQIEQERSRSRSPRGTCSSRRGHRGSDGFYRNDQIEEERASSRRSKRTVHGESGSEITEERPRSRSRSSRAREEVRSRSNRRIANRRGRRSWGELFVFSDGQWRKVGKSRKKHRRSVFDLLCP</sequence>
<proteinExistence type="predicted"/>
<feature type="compositionally biased region" description="Low complexity" evidence="1">
    <location>
        <begin position="130"/>
        <end position="143"/>
    </location>
</feature>
<evidence type="ECO:0000256" key="1">
    <source>
        <dbReference type="SAM" id="MobiDB-lite"/>
    </source>
</evidence>
<dbReference type="Proteomes" id="UP001519460">
    <property type="component" value="Unassembled WGS sequence"/>
</dbReference>
<evidence type="ECO:0000313" key="3">
    <source>
        <dbReference type="Proteomes" id="UP001519460"/>
    </source>
</evidence>
<feature type="compositionally biased region" description="Basic and acidic residues" evidence="1">
    <location>
        <begin position="328"/>
        <end position="352"/>
    </location>
</feature>
<evidence type="ECO:0008006" key="4">
    <source>
        <dbReference type="Google" id="ProtNLM"/>
    </source>
</evidence>
<evidence type="ECO:0000313" key="2">
    <source>
        <dbReference type="EMBL" id="KAK7496402.1"/>
    </source>
</evidence>
<reference evidence="2 3" key="1">
    <citation type="journal article" date="2023" name="Sci. Data">
        <title>Genome assembly of the Korean intertidal mud-creeper Batillaria attramentaria.</title>
        <authorList>
            <person name="Patra A.K."/>
            <person name="Ho P.T."/>
            <person name="Jun S."/>
            <person name="Lee S.J."/>
            <person name="Kim Y."/>
            <person name="Won Y.J."/>
        </authorList>
    </citation>
    <scope>NUCLEOTIDE SEQUENCE [LARGE SCALE GENOMIC DNA]</scope>
    <source>
        <strain evidence="2">Wonlab-2016</strain>
    </source>
</reference>
<organism evidence="2 3">
    <name type="scientific">Batillaria attramentaria</name>
    <dbReference type="NCBI Taxonomy" id="370345"/>
    <lineage>
        <taxon>Eukaryota</taxon>
        <taxon>Metazoa</taxon>
        <taxon>Spiralia</taxon>
        <taxon>Lophotrochozoa</taxon>
        <taxon>Mollusca</taxon>
        <taxon>Gastropoda</taxon>
        <taxon>Caenogastropoda</taxon>
        <taxon>Sorbeoconcha</taxon>
        <taxon>Cerithioidea</taxon>
        <taxon>Batillariidae</taxon>
        <taxon>Batillaria</taxon>
    </lineage>
</organism>
<feature type="compositionally biased region" description="Basic residues" evidence="1">
    <location>
        <begin position="95"/>
        <end position="115"/>
    </location>
</feature>
<accession>A0ABD0LAI7</accession>
<dbReference type="AlphaFoldDB" id="A0ABD0LAI7"/>
<feature type="region of interest" description="Disordered" evidence="1">
    <location>
        <begin position="93"/>
        <end position="168"/>
    </location>
</feature>
<feature type="region of interest" description="Disordered" evidence="1">
    <location>
        <begin position="278"/>
        <end position="425"/>
    </location>
</feature>
<protein>
    <recommendedName>
        <fullName evidence="4">H15 domain-containing protein</fullName>
    </recommendedName>
</protein>
<name>A0ABD0LAI7_9CAEN</name>